<accession>A0A2N9VZ34</accession>
<name>A0A2N9VZ34_9HYPH</name>
<evidence type="ECO:0000256" key="11">
    <source>
        <dbReference type="ARBA" id="ARBA00040780"/>
    </source>
</evidence>
<evidence type="ECO:0000256" key="3">
    <source>
        <dbReference type="ARBA" id="ARBA00011557"/>
    </source>
</evidence>
<proteinExistence type="inferred from homology"/>
<dbReference type="AlphaFoldDB" id="A0A2N9VZ34"/>
<keyword evidence="7 12" id="KW-0812">Transmembrane</keyword>
<dbReference type="CDD" id="cd06261">
    <property type="entry name" value="TM_PBP2"/>
    <property type="match status" value="1"/>
</dbReference>
<evidence type="ECO:0000313" key="15">
    <source>
        <dbReference type="Proteomes" id="UP000232163"/>
    </source>
</evidence>
<dbReference type="PANTHER" id="PTHR43227:SF9">
    <property type="entry name" value="SN-GLYCEROL-3-PHOSPHATE TRANSPORT SYSTEM PERMEASE PROTEIN UGPA"/>
    <property type="match status" value="1"/>
</dbReference>
<keyword evidence="5" id="KW-1003">Cell membrane</keyword>
<feature type="transmembrane region" description="Helical" evidence="12">
    <location>
        <begin position="158"/>
        <end position="183"/>
    </location>
</feature>
<comment type="subcellular location">
    <subcellularLocation>
        <location evidence="1">Cell inner membrane</location>
        <topology evidence="1">Multi-pass membrane protein</topology>
    </subcellularLocation>
    <subcellularLocation>
        <location evidence="12">Cell membrane</location>
        <topology evidence="12">Multi-pass membrane protein</topology>
    </subcellularLocation>
</comment>
<evidence type="ECO:0000256" key="8">
    <source>
        <dbReference type="ARBA" id="ARBA00022989"/>
    </source>
</evidence>
<evidence type="ECO:0000256" key="12">
    <source>
        <dbReference type="RuleBase" id="RU363032"/>
    </source>
</evidence>
<dbReference type="InterPro" id="IPR000515">
    <property type="entry name" value="MetI-like"/>
</dbReference>
<dbReference type="GO" id="GO:0005886">
    <property type="term" value="C:plasma membrane"/>
    <property type="evidence" value="ECO:0007669"/>
    <property type="project" value="UniProtKB-SubCell"/>
</dbReference>
<dbReference type="KEGG" id="pht:BLM14_04570"/>
<gene>
    <name evidence="14" type="ORF">B5P45_10250</name>
</gene>
<protein>
    <recommendedName>
        <fullName evidence="11">sn-glycerol-3-phosphate transport system permease protein UgpA</fullName>
    </recommendedName>
</protein>
<dbReference type="Gene3D" id="1.10.3720.10">
    <property type="entry name" value="MetI-like"/>
    <property type="match status" value="1"/>
</dbReference>
<comment type="subunit">
    <text evidence="3">The complex is composed of two ATP-binding proteins (UgpC), two transmembrane proteins (UgpA and UgpE) and a solute-binding protein (UgpB).</text>
</comment>
<keyword evidence="15" id="KW-1185">Reference proteome</keyword>
<evidence type="ECO:0000256" key="5">
    <source>
        <dbReference type="ARBA" id="ARBA00022475"/>
    </source>
</evidence>
<dbReference type="PANTHER" id="PTHR43227">
    <property type="entry name" value="BLL4140 PROTEIN"/>
    <property type="match status" value="1"/>
</dbReference>
<dbReference type="OrthoDB" id="9773727at2"/>
<evidence type="ECO:0000256" key="6">
    <source>
        <dbReference type="ARBA" id="ARBA00022519"/>
    </source>
</evidence>
<dbReference type="SUPFAM" id="SSF161098">
    <property type="entry name" value="MetI-like"/>
    <property type="match status" value="1"/>
</dbReference>
<evidence type="ECO:0000256" key="1">
    <source>
        <dbReference type="ARBA" id="ARBA00004429"/>
    </source>
</evidence>
<dbReference type="NCBIfam" id="NF007852">
    <property type="entry name" value="PRK10561.1"/>
    <property type="match status" value="1"/>
</dbReference>
<dbReference type="InterPro" id="IPR050809">
    <property type="entry name" value="UgpAE/MalFG_permease"/>
</dbReference>
<dbReference type="Proteomes" id="UP000232163">
    <property type="component" value="Unassembled WGS sequence"/>
</dbReference>
<dbReference type="RefSeq" id="WP_099998305.1">
    <property type="nucleotide sequence ID" value="NZ_CP017940.1"/>
</dbReference>
<feature type="transmembrane region" description="Helical" evidence="12">
    <location>
        <begin position="13"/>
        <end position="32"/>
    </location>
</feature>
<feature type="transmembrane region" description="Helical" evidence="12">
    <location>
        <begin position="77"/>
        <end position="98"/>
    </location>
</feature>
<keyword evidence="6" id="KW-0997">Cell inner membrane</keyword>
<comment type="similarity">
    <text evidence="2 12">Belongs to the binding-protein-dependent transport system permease family.</text>
</comment>
<evidence type="ECO:0000256" key="7">
    <source>
        <dbReference type="ARBA" id="ARBA00022692"/>
    </source>
</evidence>
<dbReference type="InterPro" id="IPR035906">
    <property type="entry name" value="MetI-like_sf"/>
</dbReference>
<dbReference type="Pfam" id="PF00528">
    <property type="entry name" value="BPD_transp_1"/>
    <property type="match status" value="1"/>
</dbReference>
<evidence type="ECO:0000313" key="14">
    <source>
        <dbReference type="EMBL" id="PIO44752.1"/>
    </source>
</evidence>
<organism evidence="14 15">
    <name type="scientific">Phyllobacterium zundukense</name>
    <dbReference type="NCBI Taxonomy" id="1867719"/>
    <lineage>
        <taxon>Bacteria</taxon>
        <taxon>Pseudomonadati</taxon>
        <taxon>Pseudomonadota</taxon>
        <taxon>Alphaproteobacteria</taxon>
        <taxon>Hyphomicrobiales</taxon>
        <taxon>Phyllobacteriaceae</taxon>
        <taxon>Phyllobacterium</taxon>
    </lineage>
</organism>
<keyword evidence="9 12" id="KW-0472">Membrane</keyword>
<sequence length="296" mass="32563">MASSTRVTFPNKFLPYLLLAPQLAITAIFFYWPASQAIYQSVLREDPFGLSTQFVGLNNFRRVLGDPNYLNSLQVTVIFSIATALIAMVLALLLAVMADKVVRGKGIYRTLLIWPYAVAPAIAGMLWLFLFNPSMGTLAYLVRTAGYNWDPLLNGDQAMVLVVSAAAWKQISYNFLFFVAGLQSIPKSLIEAAAIDGAGETKRFWTIVFPLLAPTTFFLLVVNTVYAFFDTFGIIHAVTGGGPGKATETLVYKVYNDGFVNLILGDSAAQSVILMVIVIGLTAIQFRYVERKVHYG</sequence>
<evidence type="ECO:0000256" key="2">
    <source>
        <dbReference type="ARBA" id="ARBA00009306"/>
    </source>
</evidence>
<reference evidence="14 15" key="1">
    <citation type="journal article" date="2017" name="Int J Environ Stud">
        <title>Does the Miocene-Pliocene relict legume Oxytropis triphylla form nitrogen-fixing nodules with a combination of bacterial strains?</title>
        <authorList>
            <person name="Safronova V."/>
            <person name="Belimov A."/>
            <person name="Sazanova A."/>
            <person name="Kuznetsova I."/>
            <person name="Popova J."/>
            <person name="Andronov E."/>
            <person name="Verkhozina A."/>
            <person name="Tikhonovich I."/>
        </authorList>
    </citation>
    <scope>NUCLEOTIDE SEQUENCE [LARGE SCALE GENOMIC DNA]</scope>
    <source>
        <strain evidence="14 15">Tri-38</strain>
    </source>
</reference>
<dbReference type="GO" id="GO:0055085">
    <property type="term" value="P:transmembrane transport"/>
    <property type="evidence" value="ECO:0007669"/>
    <property type="project" value="InterPro"/>
</dbReference>
<feature type="domain" description="ABC transmembrane type-1" evidence="13">
    <location>
        <begin position="73"/>
        <end position="285"/>
    </location>
</feature>
<feature type="transmembrane region" description="Helical" evidence="12">
    <location>
        <begin position="110"/>
        <end position="130"/>
    </location>
</feature>
<dbReference type="EMBL" id="MZMT01000026">
    <property type="protein sequence ID" value="PIO44752.1"/>
    <property type="molecule type" value="Genomic_DNA"/>
</dbReference>
<comment type="function">
    <text evidence="10">Part of the ABC transporter complex UgpBAEC involved in sn-glycerol-3-phosphate (G3P) import. Probably responsible for the translocation of the substrate across the membrane.</text>
</comment>
<evidence type="ECO:0000256" key="4">
    <source>
        <dbReference type="ARBA" id="ARBA00022448"/>
    </source>
</evidence>
<evidence type="ECO:0000259" key="13">
    <source>
        <dbReference type="PROSITE" id="PS50928"/>
    </source>
</evidence>
<evidence type="ECO:0000256" key="10">
    <source>
        <dbReference type="ARBA" id="ARBA00037054"/>
    </source>
</evidence>
<comment type="caution">
    <text evidence="14">The sequence shown here is derived from an EMBL/GenBank/DDBJ whole genome shotgun (WGS) entry which is preliminary data.</text>
</comment>
<dbReference type="PROSITE" id="PS50928">
    <property type="entry name" value="ABC_TM1"/>
    <property type="match status" value="1"/>
</dbReference>
<keyword evidence="8 12" id="KW-1133">Transmembrane helix</keyword>
<keyword evidence="4 12" id="KW-0813">Transport</keyword>
<feature type="transmembrane region" description="Helical" evidence="12">
    <location>
        <begin position="204"/>
        <end position="229"/>
    </location>
</feature>
<feature type="transmembrane region" description="Helical" evidence="12">
    <location>
        <begin position="268"/>
        <end position="289"/>
    </location>
</feature>
<evidence type="ECO:0000256" key="9">
    <source>
        <dbReference type="ARBA" id="ARBA00023136"/>
    </source>
</evidence>